<dbReference type="PANTHER" id="PTHR33375">
    <property type="entry name" value="CHROMOSOME-PARTITIONING PROTEIN PARB-RELATED"/>
    <property type="match status" value="1"/>
</dbReference>
<reference evidence="5 6" key="1">
    <citation type="journal article" date="2016" name="Nat. Commun.">
        <title>Thousands of microbial genomes shed light on interconnected biogeochemical processes in an aquifer system.</title>
        <authorList>
            <person name="Anantharaman K."/>
            <person name="Brown C.T."/>
            <person name="Hug L.A."/>
            <person name="Sharon I."/>
            <person name="Castelle C.J."/>
            <person name="Probst A.J."/>
            <person name="Thomas B.C."/>
            <person name="Singh A."/>
            <person name="Wilkins M.J."/>
            <person name="Karaoz U."/>
            <person name="Brodie E.L."/>
            <person name="Williams K.H."/>
            <person name="Hubbard S.S."/>
            <person name="Banfield J.F."/>
        </authorList>
    </citation>
    <scope>NUCLEOTIDE SEQUENCE [LARGE SCALE GENOMIC DNA]</scope>
</reference>
<dbReference type="InterPro" id="IPR004437">
    <property type="entry name" value="ParB/RepB/Spo0J"/>
</dbReference>
<dbReference type="Proteomes" id="UP000176532">
    <property type="component" value="Unassembled WGS sequence"/>
</dbReference>
<comment type="similarity">
    <text evidence="1">Belongs to the ParB family.</text>
</comment>
<name>A0A1F6M8S8_9BACT</name>
<feature type="region of interest" description="Disordered" evidence="3">
    <location>
        <begin position="216"/>
        <end position="240"/>
    </location>
</feature>
<protein>
    <recommendedName>
        <fullName evidence="4">ParB-like N-terminal domain-containing protein</fullName>
    </recommendedName>
</protein>
<evidence type="ECO:0000313" key="5">
    <source>
        <dbReference type="EMBL" id="OGH68062.1"/>
    </source>
</evidence>
<organism evidence="5 6">
    <name type="scientific">Candidatus Magasanikbacteria bacterium RIFCSPHIGHO2_02_FULL_50_9b</name>
    <dbReference type="NCBI Taxonomy" id="1798682"/>
    <lineage>
        <taxon>Bacteria</taxon>
        <taxon>Candidatus Magasanikiibacteriota</taxon>
    </lineage>
</organism>
<dbReference type="AlphaFoldDB" id="A0A1F6M8S8"/>
<feature type="domain" description="ParB-like N-terminal" evidence="4">
    <location>
        <begin position="23"/>
        <end position="117"/>
    </location>
</feature>
<evidence type="ECO:0000256" key="3">
    <source>
        <dbReference type="SAM" id="MobiDB-lite"/>
    </source>
</evidence>
<dbReference type="Pfam" id="PF17762">
    <property type="entry name" value="HTH_ParB"/>
    <property type="match status" value="1"/>
</dbReference>
<dbReference type="GO" id="GO:0005694">
    <property type="term" value="C:chromosome"/>
    <property type="evidence" value="ECO:0007669"/>
    <property type="project" value="TreeGrafter"/>
</dbReference>
<dbReference type="InterPro" id="IPR003115">
    <property type="entry name" value="ParB_N"/>
</dbReference>
<keyword evidence="2" id="KW-0159">Chromosome partition</keyword>
<dbReference type="NCBIfam" id="TIGR00180">
    <property type="entry name" value="parB_part"/>
    <property type="match status" value="1"/>
</dbReference>
<dbReference type="Gene3D" id="1.10.10.2830">
    <property type="match status" value="1"/>
</dbReference>
<dbReference type="GO" id="GO:0007059">
    <property type="term" value="P:chromosome segregation"/>
    <property type="evidence" value="ECO:0007669"/>
    <property type="project" value="UniProtKB-KW"/>
</dbReference>
<dbReference type="STRING" id="1798682.A3C15_01900"/>
<dbReference type="SUPFAM" id="SSF110849">
    <property type="entry name" value="ParB/Sulfiredoxin"/>
    <property type="match status" value="1"/>
</dbReference>
<comment type="caution">
    <text evidence="5">The sequence shown here is derived from an EMBL/GenBank/DDBJ whole genome shotgun (WGS) entry which is preliminary data.</text>
</comment>
<feature type="compositionally biased region" description="Low complexity" evidence="3">
    <location>
        <begin position="304"/>
        <end position="314"/>
    </location>
</feature>
<dbReference type="FunFam" id="1.10.10.2830:FF:000001">
    <property type="entry name" value="Chromosome partitioning protein ParB"/>
    <property type="match status" value="1"/>
</dbReference>
<accession>A0A1F6M8S8</accession>
<dbReference type="Gene3D" id="3.90.1530.30">
    <property type="match status" value="1"/>
</dbReference>
<dbReference type="InterPro" id="IPR041468">
    <property type="entry name" value="HTH_ParB/Spo0J"/>
</dbReference>
<dbReference type="Pfam" id="PF02195">
    <property type="entry name" value="ParB_N"/>
    <property type="match status" value="1"/>
</dbReference>
<dbReference type="InterPro" id="IPR050336">
    <property type="entry name" value="Chromosome_partition/occlusion"/>
</dbReference>
<evidence type="ECO:0000259" key="4">
    <source>
        <dbReference type="SMART" id="SM00470"/>
    </source>
</evidence>
<feature type="compositionally biased region" description="Basic and acidic residues" evidence="3">
    <location>
        <begin position="291"/>
        <end position="303"/>
    </location>
</feature>
<evidence type="ECO:0000313" key="6">
    <source>
        <dbReference type="Proteomes" id="UP000176532"/>
    </source>
</evidence>
<gene>
    <name evidence="5" type="ORF">A3C15_01900</name>
</gene>
<dbReference type="InterPro" id="IPR036086">
    <property type="entry name" value="ParB/Sulfiredoxin_sf"/>
</dbReference>
<evidence type="ECO:0000256" key="1">
    <source>
        <dbReference type="ARBA" id="ARBA00006295"/>
    </source>
</evidence>
<sequence>MTPRNHAHLKEGTKMSAQVDTIVRIPVANIDPNPYQQRKTFDSTYIDELAQSIKANGGLISPISVRPHPTAEGRFQLIAGECRTRAHQRLQWTEIQAIVRPGTTDVQMEEQALVENTKRQDLLPMEEASGYQRLLENNGNNLDLVAEKTGTSRVTIEKRVALLDLQADVQAMVDKRQITLEMAEVLLGVEDPEQQKQLATVALQARFDLNRLKGIVNNTKPTGGNGQQNPTTGDQTGPKPVRFKDVNKSLVGLNDQLERLDVTKLSAEDARTLEAQLSAIVHHISEDVMPRVSERRTRAEAAERNQQAQAAAVA</sequence>
<dbReference type="PANTHER" id="PTHR33375:SF1">
    <property type="entry name" value="CHROMOSOME-PARTITIONING PROTEIN PARB-RELATED"/>
    <property type="match status" value="1"/>
</dbReference>
<dbReference type="SMART" id="SM00470">
    <property type="entry name" value="ParB"/>
    <property type="match status" value="1"/>
</dbReference>
<dbReference type="EMBL" id="MFQD01000016">
    <property type="protein sequence ID" value="OGH68062.1"/>
    <property type="molecule type" value="Genomic_DNA"/>
</dbReference>
<proteinExistence type="inferred from homology"/>
<feature type="compositionally biased region" description="Low complexity" evidence="3">
    <location>
        <begin position="227"/>
        <end position="238"/>
    </location>
</feature>
<evidence type="ECO:0000256" key="2">
    <source>
        <dbReference type="ARBA" id="ARBA00022829"/>
    </source>
</evidence>
<dbReference type="SUPFAM" id="SSF109709">
    <property type="entry name" value="KorB DNA-binding domain-like"/>
    <property type="match status" value="1"/>
</dbReference>
<dbReference type="GO" id="GO:0003677">
    <property type="term" value="F:DNA binding"/>
    <property type="evidence" value="ECO:0007669"/>
    <property type="project" value="InterPro"/>
</dbReference>
<feature type="region of interest" description="Disordered" evidence="3">
    <location>
        <begin position="291"/>
        <end position="314"/>
    </location>
</feature>